<dbReference type="EMBL" id="JFHC01000203">
    <property type="protein sequence ID" value="KDR37582.1"/>
    <property type="molecule type" value="Genomic_DNA"/>
</dbReference>
<reference evidence="1 2" key="1">
    <citation type="submission" date="2014-03" db="EMBL/GenBank/DDBJ databases">
        <title>Draft Genome Sequences of Four Burkholderia Strains.</title>
        <authorList>
            <person name="Liu X.Y."/>
            <person name="Li C.X."/>
            <person name="Xu J.H."/>
        </authorList>
    </citation>
    <scope>NUCLEOTIDE SEQUENCE [LARGE SCALE GENOMIC DNA]</scope>
    <source>
        <strain evidence="1 2">DSM 50014</strain>
    </source>
</reference>
<accession>A0A069PAT3</accession>
<gene>
    <name evidence="1" type="ORF">BG61_13555</name>
</gene>
<proteinExistence type="predicted"/>
<dbReference type="AlphaFoldDB" id="A0A069PAT3"/>
<name>A0A069PAT3_9BURK</name>
<evidence type="ECO:0000313" key="2">
    <source>
        <dbReference type="Proteomes" id="UP000027466"/>
    </source>
</evidence>
<protein>
    <submittedName>
        <fullName evidence="1">Uncharacterized protein</fullName>
    </submittedName>
</protein>
<comment type="caution">
    <text evidence="1">The sequence shown here is derived from an EMBL/GenBank/DDBJ whole genome shotgun (WGS) entry which is preliminary data.</text>
</comment>
<keyword evidence="2" id="KW-1185">Reference proteome</keyword>
<evidence type="ECO:0000313" key="1">
    <source>
        <dbReference type="EMBL" id="KDR37582.1"/>
    </source>
</evidence>
<dbReference type="Proteomes" id="UP000027466">
    <property type="component" value="Unassembled WGS sequence"/>
</dbReference>
<sequence length="119" mass="13046">MSMRVRRDAAGSADHGAVMQVETFRSGRVSVYIVVYPRSGERVDRWISRWAVCTKRGYVTQLLARGDDRTRFVSPDEASWHGQKSAAAAVAASIDTAFALTAIADAGHFGRATTERRVS</sequence>
<organism evidence="1 2">
    <name type="scientific">Caballeronia glathei</name>
    <dbReference type="NCBI Taxonomy" id="60547"/>
    <lineage>
        <taxon>Bacteria</taxon>
        <taxon>Pseudomonadati</taxon>
        <taxon>Pseudomonadota</taxon>
        <taxon>Betaproteobacteria</taxon>
        <taxon>Burkholderiales</taxon>
        <taxon>Burkholderiaceae</taxon>
        <taxon>Caballeronia</taxon>
    </lineage>
</organism>